<evidence type="ECO:0000313" key="3">
    <source>
        <dbReference type="Proteomes" id="UP000758603"/>
    </source>
</evidence>
<name>A0A9P8UDE7_9PEZI</name>
<evidence type="ECO:0000313" key="2">
    <source>
        <dbReference type="EMBL" id="KAH6647334.1"/>
    </source>
</evidence>
<reference evidence="2" key="1">
    <citation type="journal article" date="2021" name="Nat. Commun.">
        <title>Genetic determinants of endophytism in the Arabidopsis root mycobiome.</title>
        <authorList>
            <person name="Mesny F."/>
            <person name="Miyauchi S."/>
            <person name="Thiergart T."/>
            <person name="Pickel B."/>
            <person name="Atanasova L."/>
            <person name="Karlsson M."/>
            <person name="Huettel B."/>
            <person name="Barry K.W."/>
            <person name="Haridas S."/>
            <person name="Chen C."/>
            <person name="Bauer D."/>
            <person name="Andreopoulos W."/>
            <person name="Pangilinan J."/>
            <person name="LaButti K."/>
            <person name="Riley R."/>
            <person name="Lipzen A."/>
            <person name="Clum A."/>
            <person name="Drula E."/>
            <person name="Henrissat B."/>
            <person name="Kohler A."/>
            <person name="Grigoriev I.V."/>
            <person name="Martin F.M."/>
            <person name="Hacquard S."/>
        </authorList>
    </citation>
    <scope>NUCLEOTIDE SEQUENCE</scope>
    <source>
        <strain evidence="2">MPI-SDFR-AT-0073</strain>
    </source>
</reference>
<protein>
    <recommendedName>
        <fullName evidence="4">Fungal-specific transcription factor domain-containing protein</fullName>
    </recommendedName>
</protein>
<accession>A0A9P8UDE7</accession>
<evidence type="ECO:0008006" key="4">
    <source>
        <dbReference type="Google" id="ProtNLM"/>
    </source>
</evidence>
<dbReference type="PANTHER" id="PTHR37540:SF9">
    <property type="entry name" value="ZN(2)-C6 FUNGAL-TYPE DOMAIN-CONTAINING PROTEIN"/>
    <property type="match status" value="1"/>
</dbReference>
<dbReference type="Pfam" id="PF11951">
    <property type="entry name" value="Fungal_trans_2"/>
    <property type="match status" value="1"/>
</dbReference>
<dbReference type="EMBL" id="JAGPXC010000008">
    <property type="protein sequence ID" value="KAH6647334.1"/>
    <property type="molecule type" value="Genomic_DNA"/>
</dbReference>
<dbReference type="AlphaFoldDB" id="A0A9P8UDE7"/>
<dbReference type="GeneID" id="70127341"/>
<proteinExistence type="predicted"/>
<dbReference type="PANTHER" id="PTHR37540">
    <property type="entry name" value="TRANSCRIPTION FACTOR (ACR-2), PUTATIVE-RELATED-RELATED"/>
    <property type="match status" value="1"/>
</dbReference>
<keyword evidence="3" id="KW-1185">Reference proteome</keyword>
<dbReference type="OrthoDB" id="5376287at2759"/>
<organism evidence="2 3">
    <name type="scientific">Truncatella angustata</name>
    <dbReference type="NCBI Taxonomy" id="152316"/>
    <lineage>
        <taxon>Eukaryota</taxon>
        <taxon>Fungi</taxon>
        <taxon>Dikarya</taxon>
        <taxon>Ascomycota</taxon>
        <taxon>Pezizomycotina</taxon>
        <taxon>Sordariomycetes</taxon>
        <taxon>Xylariomycetidae</taxon>
        <taxon>Amphisphaeriales</taxon>
        <taxon>Sporocadaceae</taxon>
        <taxon>Truncatella</taxon>
    </lineage>
</organism>
<keyword evidence="1" id="KW-0539">Nucleus</keyword>
<dbReference type="RefSeq" id="XP_045953846.1">
    <property type="nucleotide sequence ID" value="XM_046098449.1"/>
</dbReference>
<sequence>MGTALQFISQDAHGIGSSDRRIIRSHVMRGKTAGKPHHSTRKGVPSIHVRRIITGTSSSGFSKSRQLLWNDLCLTTFPQQLDSESTKLMHRWFFDISDALFPPQFCSKFDMVKSIWVNCILADKAYFHCTLAISASYINFLERESRLSLQTFHHISKAYELVNLKLSGPGSISDSAIAAVICLVIYQQIHNQLTVGLIHLQGLYRMIQLRGGVVELMQHNRMLALKALRLDVELALQNGSTLFKSDEVALCMTSSDFHGPKEQSLGATPKLSDIMLNVVEFASDLNDRSRKGHRKLEPMKFTETLISLLYRLMEGAPLRRPNSVPGELSGKMTHLAMLAFLTSLLPVYVHDCSSYPLLSDCLQYTIQGFHSNYLDTETSGTLLILWSLFISGVSVLKYGKHNCLLLSISKCCERLGISDWPTVRRKLSRFPWIYTLHDIPGKRLWEAAQKEVLGIPGSLKEVAS</sequence>
<dbReference type="Proteomes" id="UP000758603">
    <property type="component" value="Unassembled WGS sequence"/>
</dbReference>
<comment type="caution">
    <text evidence="2">The sequence shown here is derived from an EMBL/GenBank/DDBJ whole genome shotgun (WGS) entry which is preliminary data.</text>
</comment>
<dbReference type="InterPro" id="IPR021858">
    <property type="entry name" value="Fun_TF"/>
</dbReference>
<evidence type="ECO:0000256" key="1">
    <source>
        <dbReference type="ARBA" id="ARBA00023242"/>
    </source>
</evidence>
<gene>
    <name evidence="2" type="ORF">BKA67DRAFT_523286</name>
</gene>